<organism evidence="3 4">
    <name type="scientific">Prorocentrum cordatum</name>
    <dbReference type="NCBI Taxonomy" id="2364126"/>
    <lineage>
        <taxon>Eukaryota</taxon>
        <taxon>Sar</taxon>
        <taxon>Alveolata</taxon>
        <taxon>Dinophyceae</taxon>
        <taxon>Prorocentrales</taxon>
        <taxon>Prorocentraceae</taxon>
        <taxon>Prorocentrum</taxon>
    </lineage>
</organism>
<proteinExistence type="inferred from homology"/>
<evidence type="ECO:0000256" key="1">
    <source>
        <dbReference type="ARBA" id="ARBA00006290"/>
    </source>
</evidence>
<feature type="region of interest" description="Disordered" evidence="2">
    <location>
        <begin position="122"/>
        <end position="166"/>
    </location>
</feature>
<gene>
    <name evidence="3" type="ORF">PCOR1329_LOCUS14591</name>
</gene>
<evidence type="ECO:0000256" key="2">
    <source>
        <dbReference type="SAM" id="MobiDB-lite"/>
    </source>
</evidence>
<name>A0ABN9QYC0_9DINO</name>
<feature type="non-terminal residue" evidence="3">
    <location>
        <position position="247"/>
    </location>
</feature>
<reference evidence="3" key="1">
    <citation type="submission" date="2023-10" db="EMBL/GenBank/DDBJ databases">
        <authorList>
            <person name="Chen Y."/>
            <person name="Shah S."/>
            <person name="Dougan E. K."/>
            <person name="Thang M."/>
            <person name="Chan C."/>
        </authorList>
    </citation>
    <scope>NUCLEOTIDE SEQUENCE [LARGE SCALE GENOMIC DNA]</scope>
</reference>
<dbReference type="PANTHER" id="PTHR13015:SF0">
    <property type="entry name" value="WASH COMPLEX SUBUNIT 3"/>
    <property type="match status" value="1"/>
</dbReference>
<feature type="compositionally biased region" description="Pro residues" evidence="2">
    <location>
        <begin position="224"/>
        <end position="238"/>
    </location>
</feature>
<dbReference type="PANTHER" id="PTHR13015">
    <property type="entry name" value="PROTEIN AD-016-RELATED"/>
    <property type="match status" value="1"/>
</dbReference>
<dbReference type="Proteomes" id="UP001189429">
    <property type="component" value="Unassembled WGS sequence"/>
</dbReference>
<sequence>SSSSWSSLSPSSWSLPDSFEARARRGRERRCVSCCGSGYFGRPCPSDRRVVMAGDHGDGAAAPGRIDQKLIASMVNTWVAESGEFMQAFARHAEVKLLELGSKVDRLERLVHLFEHKLRDFEPAPAGPAAPSPREEAAPTQPRVPPTGPQGDEGPGGAAAAEAAPAAAAAEDERYAVYRRMKNAGVPEGAIRHKFETDASNDPGLDRGLLNGILGSKGEAAPTAPRPPPPAPGPPHPAEPAAEGPAA</sequence>
<feature type="region of interest" description="Disordered" evidence="2">
    <location>
        <begin position="194"/>
        <end position="247"/>
    </location>
</feature>
<feature type="non-terminal residue" evidence="3">
    <location>
        <position position="1"/>
    </location>
</feature>
<keyword evidence="4" id="KW-1185">Reference proteome</keyword>
<accession>A0ABN9QYC0</accession>
<dbReference type="InterPro" id="IPR019309">
    <property type="entry name" value="WASHC3"/>
</dbReference>
<evidence type="ECO:0000313" key="4">
    <source>
        <dbReference type="Proteomes" id="UP001189429"/>
    </source>
</evidence>
<protein>
    <submittedName>
        <fullName evidence="3">Uncharacterized protein</fullName>
    </submittedName>
</protein>
<dbReference type="Pfam" id="PF10152">
    <property type="entry name" value="CCDC53"/>
    <property type="match status" value="1"/>
</dbReference>
<dbReference type="EMBL" id="CAUYUJ010004367">
    <property type="protein sequence ID" value="CAK0809294.1"/>
    <property type="molecule type" value="Genomic_DNA"/>
</dbReference>
<comment type="caution">
    <text evidence="3">The sequence shown here is derived from an EMBL/GenBank/DDBJ whole genome shotgun (WGS) entry which is preliminary data.</text>
</comment>
<evidence type="ECO:0000313" key="3">
    <source>
        <dbReference type="EMBL" id="CAK0809294.1"/>
    </source>
</evidence>
<comment type="similarity">
    <text evidence="1">Belongs to the CCDC53 family.</text>
</comment>